<dbReference type="PIRSF" id="PIRSF030798">
    <property type="entry name" value="UCP030798"/>
    <property type="match status" value="1"/>
</dbReference>
<dbReference type="InterPro" id="IPR016958">
    <property type="entry name" value="UCP030798"/>
</dbReference>
<feature type="transmembrane region" description="Helical" evidence="1">
    <location>
        <begin position="44"/>
        <end position="68"/>
    </location>
</feature>
<keyword evidence="1" id="KW-0812">Transmembrane</keyword>
<dbReference type="OrthoDB" id="6541880at2"/>
<keyword evidence="3" id="KW-1185">Reference proteome</keyword>
<gene>
    <name evidence="2" type="primary">yjcB</name>
    <name evidence="2" type="ordered locus">EBL_c36450</name>
</gene>
<dbReference type="KEGG" id="ebt:EBL_c36450"/>
<accession>K6WHK9</accession>
<evidence type="ECO:0000256" key="1">
    <source>
        <dbReference type="SAM" id="Phobius"/>
    </source>
</evidence>
<dbReference type="eggNOG" id="ENOG5032SPC">
    <property type="taxonomic scope" value="Bacteria"/>
</dbReference>
<evidence type="ECO:0000313" key="3">
    <source>
        <dbReference type="Proteomes" id="UP000001955"/>
    </source>
</evidence>
<name>I2BDU2_SHIBC</name>
<dbReference type="RefSeq" id="WP_002441484.1">
    <property type="nucleotide sequence ID" value="NC_017910.1"/>
</dbReference>
<feature type="transmembrane region" description="Helical" evidence="1">
    <location>
        <begin position="12"/>
        <end position="32"/>
    </location>
</feature>
<dbReference type="HOGENOM" id="CLU_173116_0_0_6"/>
<proteinExistence type="predicted"/>
<dbReference type="EMBL" id="CP001560">
    <property type="protein sequence ID" value="AFJ48696.1"/>
    <property type="molecule type" value="Genomic_DNA"/>
</dbReference>
<sequence>MAIVTTGVAATGLAIMRGPLISATLMFIASTLNIRLRKSDYHGLAVVVSGLGIVASCWFAAALLGITFDFPAIWAGTKSFMVQMMSYAPADYPATLP</sequence>
<keyword evidence="1" id="KW-1133">Transmembrane helix</keyword>
<protein>
    <submittedName>
        <fullName evidence="2">Putative inner membrane protein</fullName>
    </submittedName>
</protein>
<dbReference type="AlphaFoldDB" id="I2BDU2"/>
<evidence type="ECO:0000313" key="2">
    <source>
        <dbReference type="EMBL" id="AFJ48696.1"/>
    </source>
</evidence>
<dbReference type="Pfam" id="PF15940">
    <property type="entry name" value="YjcB"/>
    <property type="match status" value="1"/>
</dbReference>
<organism evidence="2 3">
    <name type="scientific">Shimwellia blattae (strain ATCC 29907 / DSM 4481 / JCM 1650 / NBRC 105725 / CDC 9005-74)</name>
    <name type="common">Escherichia blattae</name>
    <dbReference type="NCBI Taxonomy" id="630626"/>
    <lineage>
        <taxon>Bacteria</taxon>
        <taxon>Pseudomonadati</taxon>
        <taxon>Pseudomonadota</taxon>
        <taxon>Gammaproteobacteria</taxon>
        <taxon>Enterobacterales</taxon>
        <taxon>Enterobacteriaceae</taxon>
        <taxon>Shimwellia</taxon>
    </lineage>
</organism>
<dbReference type="Proteomes" id="UP000001955">
    <property type="component" value="Chromosome"/>
</dbReference>
<reference evidence="2 3" key="1">
    <citation type="journal article" date="2012" name="J. Bacteriol.">
        <title>Complete genome sequence of the B12-producing Shimwellia blattae strain DSM 4481, isolated from a cockroach.</title>
        <authorList>
            <person name="Brzuszkiewicz E."/>
            <person name="Waschkowitz T."/>
            <person name="Wiezer A."/>
            <person name="Daniel R."/>
        </authorList>
    </citation>
    <scope>NUCLEOTIDE SEQUENCE [LARGE SCALE GENOMIC DNA]</scope>
    <source>
        <strain evidence="3">ATCC 29907 / DSM 4481 / JCM 1650 / NBRC 105725 / CDC 9005-74</strain>
    </source>
</reference>
<accession>I2BDU2</accession>
<keyword evidence="1" id="KW-0472">Membrane</keyword>